<accession>A0A497EQY4</accession>
<sequence>MESVKGEIMVVCLLNIKGGKKTLEQWTEQPSRFRGKKALIAVLVFALLLAYVAYTSPESLSSILGIVWSKPSETTAATVGLSAITFPSSIKPGENATITLSFENSDEVKHNVSVYITPSIPGRLMLYLGNELLSNNYTSWFYSKILDPGERSTVPIKVEGVLEPGEKSITFDVTIAYSIDGVFEEGSTKSYTVRISS</sequence>
<feature type="transmembrane region" description="Helical" evidence="1">
    <location>
        <begin position="38"/>
        <end position="54"/>
    </location>
</feature>
<evidence type="ECO:0000313" key="2">
    <source>
        <dbReference type="EMBL" id="RLE49785.1"/>
    </source>
</evidence>
<evidence type="ECO:0000313" key="3">
    <source>
        <dbReference type="Proteomes" id="UP000278475"/>
    </source>
</evidence>
<keyword evidence="1" id="KW-0472">Membrane</keyword>
<reference evidence="2 3" key="1">
    <citation type="submission" date="2018-06" db="EMBL/GenBank/DDBJ databases">
        <title>Extensive metabolic versatility and redundancy in microbially diverse, dynamic hydrothermal sediments.</title>
        <authorList>
            <person name="Dombrowski N."/>
            <person name="Teske A."/>
            <person name="Baker B.J."/>
        </authorList>
    </citation>
    <scope>NUCLEOTIDE SEQUENCE [LARGE SCALE GENOMIC DNA]</scope>
    <source>
        <strain evidence="2">B66_G16</strain>
    </source>
</reference>
<name>A0A497EQY4_9CREN</name>
<evidence type="ECO:0000256" key="1">
    <source>
        <dbReference type="SAM" id="Phobius"/>
    </source>
</evidence>
<dbReference type="Proteomes" id="UP000278475">
    <property type="component" value="Unassembled WGS sequence"/>
</dbReference>
<organism evidence="2 3">
    <name type="scientific">Thermoproteota archaeon</name>
    <dbReference type="NCBI Taxonomy" id="2056631"/>
    <lineage>
        <taxon>Archaea</taxon>
        <taxon>Thermoproteota</taxon>
    </lineage>
</organism>
<keyword evidence="1" id="KW-0812">Transmembrane</keyword>
<dbReference type="AlphaFoldDB" id="A0A497EQY4"/>
<protein>
    <submittedName>
        <fullName evidence="2">Uncharacterized protein</fullName>
    </submittedName>
</protein>
<keyword evidence="1" id="KW-1133">Transmembrane helix</keyword>
<gene>
    <name evidence="2" type="ORF">DRJ31_03645</name>
</gene>
<proteinExistence type="predicted"/>
<comment type="caution">
    <text evidence="2">The sequence shown here is derived from an EMBL/GenBank/DDBJ whole genome shotgun (WGS) entry which is preliminary data.</text>
</comment>
<dbReference type="EMBL" id="QMQV01000022">
    <property type="protein sequence ID" value="RLE49785.1"/>
    <property type="molecule type" value="Genomic_DNA"/>
</dbReference>